<gene>
    <name evidence="1" type="ORF">AVEN_151759_1</name>
    <name evidence="2" type="ORF">AVEN_264706_1</name>
</gene>
<proteinExistence type="predicted"/>
<reference evidence="2 3" key="1">
    <citation type="journal article" date="2019" name="Sci. Rep.">
        <title>Orb-weaving spider Araneus ventricosus genome elucidates the spidroin gene catalogue.</title>
        <authorList>
            <person name="Kono N."/>
            <person name="Nakamura H."/>
            <person name="Ohtoshi R."/>
            <person name="Moran D.A.P."/>
            <person name="Shinohara A."/>
            <person name="Yoshida Y."/>
            <person name="Fujiwara M."/>
            <person name="Mori M."/>
            <person name="Tomita M."/>
            <person name="Arakawa K."/>
        </authorList>
    </citation>
    <scope>NUCLEOTIDE SEQUENCE [LARGE SCALE GENOMIC DNA]</scope>
</reference>
<sequence>MWSEDMLDALNKLYVFLDNDDCQYLLSDVVEMLLHFSTRSDKLYSEKGLRELLSENYGNTFLISAGMKCFGTVVSFRPVVSQILTDNCYADQNQREWPPLNFLVYFSNICHFPSPCIDKKFEPTITQNAMTIRRFFIVDYSDSKIWR</sequence>
<dbReference type="EMBL" id="BGPR01029648">
    <property type="protein sequence ID" value="GBO01565.1"/>
    <property type="molecule type" value="Genomic_DNA"/>
</dbReference>
<name>A0A4Y2TLN8_ARAVE</name>
<accession>A0A4Y2TLN8</accession>
<evidence type="ECO:0000313" key="2">
    <source>
        <dbReference type="EMBL" id="GBO01565.1"/>
    </source>
</evidence>
<evidence type="ECO:0000313" key="1">
    <source>
        <dbReference type="EMBL" id="GBN91089.1"/>
    </source>
</evidence>
<organism evidence="2 3">
    <name type="scientific">Araneus ventricosus</name>
    <name type="common">Orbweaver spider</name>
    <name type="synonym">Epeira ventricosa</name>
    <dbReference type="NCBI Taxonomy" id="182803"/>
    <lineage>
        <taxon>Eukaryota</taxon>
        <taxon>Metazoa</taxon>
        <taxon>Ecdysozoa</taxon>
        <taxon>Arthropoda</taxon>
        <taxon>Chelicerata</taxon>
        <taxon>Arachnida</taxon>
        <taxon>Araneae</taxon>
        <taxon>Araneomorphae</taxon>
        <taxon>Entelegynae</taxon>
        <taxon>Araneoidea</taxon>
        <taxon>Araneidae</taxon>
        <taxon>Araneus</taxon>
    </lineage>
</organism>
<dbReference type="AlphaFoldDB" id="A0A4Y2TLN8"/>
<keyword evidence="3" id="KW-1185">Reference proteome</keyword>
<evidence type="ECO:0000313" key="3">
    <source>
        <dbReference type="Proteomes" id="UP000499080"/>
    </source>
</evidence>
<comment type="caution">
    <text evidence="2">The sequence shown here is derived from an EMBL/GenBank/DDBJ whole genome shotgun (WGS) entry which is preliminary data.</text>
</comment>
<dbReference type="Proteomes" id="UP000499080">
    <property type="component" value="Unassembled WGS sequence"/>
</dbReference>
<protein>
    <submittedName>
        <fullName evidence="2">Uncharacterized protein</fullName>
    </submittedName>
</protein>
<dbReference type="EMBL" id="BGPR01023707">
    <property type="protein sequence ID" value="GBN91089.1"/>
    <property type="molecule type" value="Genomic_DNA"/>
</dbReference>